<evidence type="ECO:0000256" key="1">
    <source>
        <dbReference type="SAM" id="SignalP"/>
    </source>
</evidence>
<evidence type="ECO:0000313" key="4">
    <source>
        <dbReference type="Proteomes" id="UP001235269"/>
    </source>
</evidence>
<dbReference type="EMBL" id="JAUSWH010000019">
    <property type="protein sequence ID" value="MDQ0457896.1"/>
    <property type="molecule type" value="Genomic_DNA"/>
</dbReference>
<evidence type="ECO:0000259" key="2">
    <source>
        <dbReference type="Pfam" id="PF12680"/>
    </source>
</evidence>
<dbReference type="RefSeq" id="WP_307159996.1">
    <property type="nucleotide sequence ID" value="NZ_JAUSWH010000019.1"/>
</dbReference>
<keyword evidence="1" id="KW-0732">Signal</keyword>
<comment type="caution">
    <text evidence="3">The sequence shown here is derived from an EMBL/GenBank/DDBJ whole genome shotgun (WGS) entry which is preliminary data.</text>
</comment>
<feature type="signal peptide" evidence="1">
    <location>
        <begin position="1"/>
        <end position="20"/>
    </location>
</feature>
<evidence type="ECO:0000313" key="3">
    <source>
        <dbReference type="EMBL" id="MDQ0457896.1"/>
    </source>
</evidence>
<dbReference type="InterPro" id="IPR032710">
    <property type="entry name" value="NTF2-like_dom_sf"/>
</dbReference>
<gene>
    <name evidence="3" type="ORF">QO005_004254</name>
</gene>
<feature type="domain" description="SnoaL-like" evidence="2">
    <location>
        <begin position="54"/>
        <end position="155"/>
    </location>
</feature>
<sequence>MKHHLLFAALALSLAGPALAQEPVIGAADPDALFTSPDPVLNRNKQTTYKIIKELLEAGHWDRADQYLTERYIQHNPNAASGRQGVIDYFTKVLKVAQKPIPDKMQTKIVSVVAEGDIVTVAYPREVKDPKDPSKTYTTTWFDSWRFVDGKADEHWDNALKP</sequence>
<dbReference type="Proteomes" id="UP001235269">
    <property type="component" value="Unassembled WGS sequence"/>
</dbReference>
<accession>A0ABU0IKX1</accession>
<dbReference type="SUPFAM" id="SSF54427">
    <property type="entry name" value="NTF2-like"/>
    <property type="match status" value="1"/>
</dbReference>
<dbReference type="InterPro" id="IPR037401">
    <property type="entry name" value="SnoaL-like"/>
</dbReference>
<organism evidence="3 4">
    <name type="scientific">Rhizobium paknamense</name>
    <dbReference type="NCBI Taxonomy" id="1206817"/>
    <lineage>
        <taxon>Bacteria</taxon>
        <taxon>Pseudomonadati</taxon>
        <taxon>Pseudomonadota</taxon>
        <taxon>Alphaproteobacteria</taxon>
        <taxon>Hyphomicrobiales</taxon>
        <taxon>Rhizobiaceae</taxon>
        <taxon>Rhizobium/Agrobacterium group</taxon>
        <taxon>Rhizobium</taxon>
    </lineage>
</organism>
<dbReference type="Pfam" id="PF12680">
    <property type="entry name" value="SnoaL_2"/>
    <property type="match status" value="1"/>
</dbReference>
<keyword evidence="4" id="KW-1185">Reference proteome</keyword>
<dbReference type="Gene3D" id="3.10.450.50">
    <property type="match status" value="1"/>
</dbReference>
<reference evidence="3 4" key="1">
    <citation type="submission" date="2023-07" db="EMBL/GenBank/DDBJ databases">
        <title>Genomic Encyclopedia of Type Strains, Phase IV (KMG-IV): sequencing the most valuable type-strain genomes for metagenomic binning, comparative biology and taxonomic classification.</title>
        <authorList>
            <person name="Goeker M."/>
        </authorList>
    </citation>
    <scope>NUCLEOTIDE SEQUENCE [LARGE SCALE GENOMIC DNA]</scope>
    <source>
        <strain evidence="3 4">DSM 100301</strain>
    </source>
</reference>
<protein>
    <submittedName>
        <fullName evidence="3">SnoaL-like aldol condensation-catalyzing enzyme</fullName>
    </submittedName>
</protein>
<proteinExistence type="predicted"/>
<feature type="chain" id="PRO_5046313946" evidence="1">
    <location>
        <begin position="21"/>
        <end position="162"/>
    </location>
</feature>
<name>A0ABU0IKX1_9HYPH</name>